<dbReference type="Gene3D" id="3.20.20.140">
    <property type="entry name" value="Metal-dependent hydrolases"/>
    <property type="match status" value="1"/>
</dbReference>
<dbReference type="InterPro" id="IPR051781">
    <property type="entry name" value="Metallo-dep_Hydrolase"/>
</dbReference>
<proteinExistence type="predicted"/>
<dbReference type="PANTHER" id="PTHR43135">
    <property type="entry name" value="ALPHA-D-RIBOSE 1-METHYLPHOSPHONATE 5-TRIPHOSPHATE DIPHOSPHATASE"/>
    <property type="match status" value="1"/>
</dbReference>
<evidence type="ECO:0000259" key="1">
    <source>
        <dbReference type="Pfam" id="PF01979"/>
    </source>
</evidence>
<name>A0A1H1DTN3_9ACTN</name>
<organism evidence="2 3">
    <name type="scientific">Tsukamurella pulmonis</name>
    <dbReference type="NCBI Taxonomy" id="47312"/>
    <lineage>
        <taxon>Bacteria</taxon>
        <taxon>Bacillati</taxon>
        <taxon>Actinomycetota</taxon>
        <taxon>Actinomycetes</taxon>
        <taxon>Mycobacteriales</taxon>
        <taxon>Tsukamurellaceae</taxon>
        <taxon>Tsukamurella</taxon>
    </lineage>
</organism>
<gene>
    <name evidence="2" type="ORF">SAMN04489765_1878</name>
</gene>
<evidence type="ECO:0000313" key="2">
    <source>
        <dbReference type="EMBL" id="SDQ79700.1"/>
    </source>
</evidence>
<dbReference type="GO" id="GO:0016787">
    <property type="term" value="F:hydrolase activity"/>
    <property type="evidence" value="ECO:0007669"/>
    <property type="project" value="InterPro"/>
</dbReference>
<dbReference type="EMBL" id="FNLF01000002">
    <property type="protein sequence ID" value="SDQ79700.1"/>
    <property type="molecule type" value="Genomic_DNA"/>
</dbReference>
<dbReference type="STRING" id="47312.SAMN04489765_1878"/>
<dbReference type="Proteomes" id="UP000183053">
    <property type="component" value="Unassembled WGS sequence"/>
</dbReference>
<dbReference type="InterPro" id="IPR032466">
    <property type="entry name" value="Metal_Hydrolase"/>
</dbReference>
<feature type="domain" description="Amidohydrolase-related" evidence="1">
    <location>
        <begin position="164"/>
        <end position="340"/>
    </location>
</feature>
<dbReference type="AlphaFoldDB" id="A0A1H1DTN3"/>
<sequence>MSDLHFSGTVLPGGDGEFWVSDGAVRLSDPGTAAPRVELTGFAVPGYVDAHCHVGIVADGEPDLVQGRALALEDVAVGVTVIREPGSDLDTSPLDGRPGLPRFVRMGRHIALVKRYTRGLGEQLEDPSQLVDAVRRRAAEGHPWIKLVGDWIDRSVGDLAPLWPDDVLAEAVAVAHDAGARITAHVFGEEALPGLLAAGVDAIEHGSGLTPDTIDIMVEKGIGLVPTMIQIENFPSIAAPAQEKFPTYHRHMMALHDRRRATFRAAWEAGVAMYAGTDAGGFNVHGALPREIEALAAVMPAEEAIAAASWRARQWLGFAGLDDGAPADLVIYDVDPRVALAHGGLPAPSAVVVRGVLADLPR</sequence>
<protein>
    <submittedName>
        <fullName evidence="2">Imidazolonepropionase</fullName>
    </submittedName>
</protein>
<keyword evidence="3" id="KW-1185">Reference proteome</keyword>
<evidence type="ECO:0000313" key="3">
    <source>
        <dbReference type="Proteomes" id="UP000183053"/>
    </source>
</evidence>
<accession>A0A1H1DTN3</accession>
<dbReference type="SUPFAM" id="SSF51556">
    <property type="entry name" value="Metallo-dependent hydrolases"/>
    <property type="match status" value="1"/>
</dbReference>
<dbReference type="Pfam" id="PF01979">
    <property type="entry name" value="Amidohydro_1"/>
    <property type="match status" value="1"/>
</dbReference>
<dbReference type="RefSeq" id="WP_170842904.1">
    <property type="nucleotide sequence ID" value="NZ_FNLF01000002.1"/>
</dbReference>
<dbReference type="PANTHER" id="PTHR43135:SF4">
    <property type="entry name" value="AMIDOHYDROLASE-RELATED DOMAIN-CONTAINING PROTEIN"/>
    <property type="match status" value="1"/>
</dbReference>
<dbReference type="InterPro" id="IPR006680">
    <property type="entry name" value="Amidohydro-rel"/>
</dbReference>
<reference evidence="3" key="1">
    <citation type="submission" date="2016-10" db="EMBL/GenBank/DDBJ databases">
        <authorList>
            <person name="Varghese N."/>
            <person name="Submissions S."/>
        </authorList>
    </citation>
    <scope>NUCLEOTIDE SEQUENCE [LARGE SCALE GENOMIC DNA]</scope>
    <source>
        <strain evidence="3">DSM 44142</strain>
    </source>
</reference>